<dbReference type="PANTHER" id="PTHR42928:SF5">
    <property type="entry name" value="BLR1237 PROTEIN"/>
    <property type="match status" value="1"/>
</dbReference>
<dbReference type="EMBL" id="PDNU01000010">
    <property type="protein sequence ID" value="PHK95413.1"/>
    <property type="molecule type" value="Genomic_DNA"/>
</dbReference>
<organism evidence="2 3">
    <name type="scientific">Teichococcus rhizosphaerae</name>
    <dbReference type="NCBI Taxonomy" id="1335062"/>
    <lineage>
        <taxon>Bacteria</taxon>
        <taxon>Pseudomonadati</taxon>
        <taxon>Pseudomonadota</taxon>
        <taxon>Alphaproteobacteria</taxon>
        <taxon>Acetobacterales</taxon>
        <taxon>Roseomonadaceae</taxon>
        <taxon>Roseomonas</taxon>
    </lineage>
</organism>
<name>A0A2C7ACL8_9PROT</name>
<dbReference type="Pfam" id="PF03401">
    <property type="entry name" value="TctC"/>
    <property type="match status" value="1"/>
</dbReference>
<evidence type="ECO:0000313" key="2">
    <source>
        <dbReference type="EMBL" id="PHK95413.1"/>
    </source>
</evidence>
<dbReference type="RefSeq" id="WP_099095009.1">
    <property type="nucleotide sequence ID" value="NZ_PDNU01000010.1"/>
</dbReference>
<dbReference type="Gene3D" id="3.40.190.10">
    <property type="entry name" value="Periplasmic binding protein-like II"/>
    <property type="match status" value="1"/>
</dbReference>
<accession>A0A2C7ACL8</accession>
<sequence length="326" mass="35761">MTALPPLSRRAALALAGGAALARPATLRAALPERPIRFIVPWLAGGTSDTHFRLMAEIVGQRLGRTVLIENKPGASGTLGAQLMAQEAPGDGTMVGQMPITMFRYPAMTKRPTFDPVKDFTYIIHLTGYLFGVITRPDAPFQDWAGLIDYAKRNPGRVTYGTPGVGSSLHITMERIGELAGIQWMHVPFRGGPDNMQAAMSGQTHLAADSSAWAPLVLEKRMRLLCTWGAERAKRFPETPTLRDLGIDIVSDSPYGIGGPRGIPAERVVALHDAFRDALHDPRSVAMLERFDMPLRYMDSETYATFARKLYADESAMVRRLGLQMD</sequence>
<comment type="caution">
    <text evidence="2">The sequence shown here is derived from an EMBL/GenBank/DDBJ whole genome shotgun (WGS) entry which is preliminary data.</text>
</comment>
<evidence type="ECO:0008006" key="4">
    <source>
        <dbReference type="Google" id="ProtNLM"/>
    </source>
</evidence>
<protein>
    <recommendedName>
        <fullName evidence="4">Tripartite tricarboxylate transporter substrate binding protein</fullName>
    </recommendedName>
</protein>
<dbReference type="AlphaFoldDB" id="A0A2C7ACL8"/>
<evidence type="ECO:0000313" key="3">
    <source>
        <dbReference type="Proteomes" id="UP000223527"/>
    </source>
</evidence>
<reference evidence="2 3" key="1">
    <citation type="submission" date="2017-10" db="EMBL/GenBank/DDBJ databases">
        <authorList>
            <person name="Banno H."/>
            <person name="Chua N.-H."/>
        </authorList>
    </citation>
    <scope>NUCLEOTIDE SEQUENCE [LARGE SCALE GENOMIC DNA]</scope>
    <source>
        <strain evidence="2 3">YW11</strain>
    </source>
</reference>
<dbReference type="Gene3D" id="3.40.190.150">
    <property type="entry name" value="Bordetella uptake gene, domain 1"/>
    <property type="match status" value="1"/>
</dbReference>
<dbReference type="CDD" id="cd07012">
    <property type="entry name" value="PBP2_Bug_TTT"/>
    <property type="match status" value="1"/>
</dbReference>
<keyword evidence="3" id="KW-1185">Reference proteome</keyword>
<evidence type="ECO:0000256" key="1">
    <source>
        <dbReference type="ARBA" id="ARBA00006987"/>
    </source>
</evidence>
<dbReference type="OrthoDB" id="9780943at2"/>
<dbReference type="Proteomes" id="UP000223527">
    <property type="component" value="Unassembled WGS sequence"/>
</dbReference>
<comment type="similarity">
    <text evidence="1">Belongs to the UPF0065 (bug) family.</text>
</comment>
<proteinExistence type="inferred from homology"/>
<dbReference type="PIRSF" id="PIRSF017082">
    <property type="entry name" value="YflP"/>
    <property type="match status" value="1"/>
</dbReference>
<dbReference type="InterPro" id="IPR005064">
    <property type="entry name" value="BUG"/>
</dbReference>
<dbReference type="InterPro" id="IPR042100">
    <property type="entry name" value="Bug_dom1"/>
</dbReference>
<gene>
    <name evidence="2" type="ORF">CR162_07940</name>
</gene>
<dbReference type="PANTHER" id="PTHR42928">
    <property type="entry name" value="TRICARBOXYLATE-BINDING PROTEIN"/>
    <property type="match status" value="1"/>
</dbReference>